<dbReference type="PROSITE" id="PS50164">
    <property type="entry name" value="GIY_YIG"/>
    <property type="match status" value="1"/>
</dbReference>
<organism evidence="2 3">
    <name type="scientific">Halobellus clavatus</name>
    <dbReference type="NCBI Taxonomy" id="660517"/>
    <lineage>
        <taxon>Archaea</taxon>
        <taxon>Methanobacteriati</taxon>
        <taxon>Methanobacteriota</taxon>
        <taxon>Stenosarchaea group</taxon>
        <taxon>Halobacteria</taxon>
        <taxon>Halobacteriales</taxon>
        <taxon>Haloferacaceae</taxon>
        <taxon>Halobellus</taxon>
    </lineage>
</organism>
<dbReference type="Pfam" id="PF01541">
    <property type="entry name" value="GIY-YIG"/>
    <property type="match status" value="1"/>
</dbReference>
<dbReference type="Proteomes" id="UP000199170">
    <property type="component" value="Unassembled WGS sequence"/>
</dbReference>
<name>A0A1H3EIP3_9EURY</name>
<accession>A0A1H3EIP3</accession>
<evidence type="ECO:0000259" key="1">
    <source>
        <dbReference type="PROSITE" id="PS50164"/>
    </source>
</evidence>
<dbReference type="InterPro" id="IPR000305">
    <property type="entry name" value="GIY-YIG_endonuc"/>
</dbReference>
<gene>
    <name evidence="2" type="ORF">SAMN04487946_102315</name>
</gene>
<dbReference type="PANTHER" id="PTHR34477">
    <property type="entry name" value="UPF0213 PROTEIN YHBQ"/>
    <property type="match status" value="1"/>
</dbReference>
<reference evidence="3" key="1">
    <citation type="submission" date="2016-10" db="EMBL/GenBank/DDBJ databases">
        <authorList>
            <person name="Varghese N."/>
            <person name="Submissions S."/>
        </authorList>
    </citation>
    <scope>NUCLEOTIDE SEQUENCE [LARGE SCALE GENOMIC DNA]</scope>
    <source>
        <strain evidence="3">CGMCC 1.10118</strain>
    </source>
</reference>
<keyword evidence="2" id="KW-0540">Nuclease</keyword>
<dbReference type="Gene3D" id="3.40.1440.10">
    <property type="entry name" value="GIY-YIG endonuclease"/>
    <property type="match status" value="1"/>
</dbReference>
<dbReference type="InterPro" id="IPR050190">
    <property type="entry name" value="UPF0213_domain"/>
</dbReference>
<evidence type="ECO:0000313" key="3">
    <source>
        <dbReference type="Proteomes" id="UP000199170"/>
    </source>
</evidence>
<keyword evidence="3" id="KW-1185">Reference proteome</keyword>
<dbReference type="PANTHER" id="PTHR34477:SF1">
    <property type="entry name" value="UPF0213 PROTEIN YHBQ"/>
    <property type="match status" value="1"/>
</dbReference>
<proteinExistence type="predicted"/>
<dbReference type="GO" id="GO:0004519">
    <property type="term" value="F:endonuclease activity"/>
    <property type="evidence" value="ECO:0007669"/>
    <property type="project" value="UniProtKB-KW"/>
</dbReference>
<sequence length="83" mass="9443">MGDAHFVYVLECADGTFYTGYTTDVERRVDEHNAGEGAKYTRGRTPVELVHVESFDSKSAAMSREYEIKQHSRATKERLVGRE</sequence>
<dbReference type="EMBL" id="FNPB01000002">
    <property type="protein sequence ID" value="SDX78643.1"/>
    <property type="molecule type" value="Genomic_DNA"/>
</dbReference>
<dbReference type="CDD" id="cd10456">
    <property type="entry name" value="GIY-YIG_UPF0213"/>
    <property type="match status" value="1"/>
</dbReference>
<dbReference type="InterPro" id="IPR035901">
    <property type="entry name" value="GIY-YIG_endonuc_sf"/>
</dbReference>
<dbReference type="RefSeq" id="WP_089765838.1">
    <property type="nucleotide sequence ID" value="NZ_FNPB01000002.1"/>
</dbReference>
<feature type="domain" description="GIY-YIG" evidence="1">
    <location>
        <begin position="3"/>
        <end position="78"/>
    </location>
</feature>
<evidence type="ECO:0000313" key="2">
    <source>
        <dbReference type="EMBL" id="SDX78643.1"/>
    </source>
</evidence>
<dbReference type="SUPFAM" id="SSF82771">
    <property type="entry name" value="GIY-YIG endonuclease"/>
    <property type="match status" value="1"/>
</dbReference>
<dbReference type="OrthoDB" id="297764at2157"/>
<keyword evidence="2" id="KW-0378">Hydrolase</keyword>
<dbReference type="AlphaFoldDB" id="A0A1H3EIP3"/>
<protein>
    <submittedName>
        <fullName evidence="2">Putative endonuclease</fullName>
    </submittedName>
</protein>
<keyword evidence="2" id="KW-0255">Endonuclease</keyword>